<feature type="region of interest" description="Disordered" evidence="12">
    <location>
        <begin position="1"/>
        <end position="42"/>
    </location>
</feature>
<dbReference type="PROSITE" id="PS00973">
    <property type="entry name" value="USP_2"/>
    <property type="match status" value="1"/>
</dbReference>
<reference evidence="17" key="1">
    <citation type="submission" date="2025-08" db="UniProtKB">
        <authorList>
            <consortium name="RefSeq"/>
        </authorList>
    </citation>
    <scope>IDENTIFICATION</scope>
</reference>
<keyword evidence="5" id="KW-0479">Metal-binding</keyword>
<dbReference type="CDD" id="cd02674">
    <property type="entry name" value="Peptidase_C19R"/>
    <property type="match status" value="1"/>
</dbReference>
<dbReference type="CDD" id="cd06463">
    <property type="entry name" value="p23_like"/>
    <property type="match status" value="1"/>
</dbReference>
<keyword evidence="7" id="KW-0833">Ubl conjugation pathway</keyword>
<dbReference type="Pfam" id="PF00443">
    <property type="entry name" value="UCH"/>
    <property type="match status" value="1"/>
</dbReference>
<comment type="similarity">
    <text evidence="2">Belongs to the peptidase C19 family.</text>
</comment>
<feature type="compositionally biased region" description="Basic and acidic residues" evidence="12">
    <location>
        <begin position="1325"/>
        <end position="1335"/>
    </location>
</feature>
<feature type="compositionally biased region" description="Polar residues" evidence="12">
    <location>
        <begin position="903"/>
        <end position="914"/>
    </location>
</feature>
<feature type="compositionally biased region" description="Low complexity" evidence="12">
    <location>
        <begin position="365"/>
        <end position="380"/>
    </location>
</feature>
<keyword evidence="8 17" id="KW-0378">Hydrolase</keyword>
<keyword evidence="4" id="KW-0645">Protease</keyword>
<feature type="region of interest" description="Disordered" evidence="12">
    <location>
        <begin position="897"/>
        <end position="927"/>
    </location>
</feature>
<feature type="region of interest" description="Disordered" evidence="12">
    <location>
        <begin position="943"/>
        <end position="1001"/>
    </location>
</feature>
<sequence length="1522" mass="166691">MAELGLESNGSSQSGSSLGLEEDRSLPHSLASGSGGFQNKETLQEWDPGYTSSCTSAKQYRKMEGKDEPVSLTYTWKQTQSDVTVTVKLKGLRGEHNGAFDITFTCNEVHIGISNDISHSIQFYGAIEKEKSRVQLTKENIILIVIKQLPSLWPKLESEVQPEVSDAGGSKMGVVPGDDVSDVGTSARLDNCNKTIEDMQVADSDSREEDVDKGTEITDKEEEPVFHLDHLKHGFFERDMVLSLQVYVKSLDKDAMKIVFSKQGFVLKFHTADAKFLQLHEGTSAETTFSWAVTTRQEIVPEECKYKVKASGMEVTLRKTSAVRWASLEAPLRKEPTEPPRNNDSWVPLTRSTGPPTPDSPSEPPASSTSSAGVAAGSQAENGPSRSVMFDDMEDIDLKSNRGKYKGSSSSINSQRMEPDADSISSVFGSNLKTRPTGVSQDWNKPTAKVHPLNKQGAESAIVISPGYAGLVNLGNTCFMNCVLQVMVNTREFRDYFLDDRFQHEINEDNPLGMKGQLAATFGLLLKRLWSCLKYCWEPRKLKDLISKKNPQFFGYAQHDAHEFLAFLLDGLHEDLNRIRKKPYIETTDSNGRPDEVVAAEAWAQYKSRNDSVVVDLFQGQYKSKLVCPVCGKVSITFDPFLYLSVPLPKKKKVIPVTFMWKESYKKPVRYQIVVSQDSTVEKLIEELAQKTNVRKRDIRVFEAYRGKILKFFLSGSSLSNVEAKDIIIASEVLSEELAGEEVLEIPVMQRTLLPSDYPIRCAFCHKPCMDGSPLKRCTKCFKVGYCDHTCQRKHWNQHKSQCSMCLEPIGCPFILSLPASRATYGHLVKHMEGFARFSVDVFQPPVKTPEVPIPSATSLTPKPGVGGGPVPASNLSSSLSQSCSSLNSLDSLSSASSTCTLTGDQSDSQTQAETGEEVVEAVASSSLSDSDQFVTASVSSSSMAAVASPSGAESVPGTSDANDNMRCASVDSGFESVPSRSEKPAVPTSQVMGVQATDQERDKATPTFFIKPVSMEGVGIKGAERLEDKGDKPLELTNRRILSMDWRNNEKLSSYVLVQSKELEGEEAENLNNVTASTSNKPTLYQCLELFTEPEVLNPEEAWYCPSCKKHVEASKQMSIWRLPHTLIIQLKRFSFQNFLMRSKIKKHVEFPTRGLDLSEYCVGQAPGESPPVYDLYGVANHHGLLIGGHYTSYVRCHSDNALANSEVGWRLCDDSRVSPIASEKSVVTADAYLLFYRRRGCPGIIGGPTPSSSSAAAAAAAESSYHNTSSSSSSSTPLQPCDVDLILPLSEPSHVIRQPTPGNSRATVVKNDLQRNVNDDVTIESRRRQEERSSSTSELGCADNSGNNKLNSERERRSGVGGGGGDADVVGTGKAGSVSLSSSSSGNNKLSHAPSLSSSSSLSSSGSEDKQLSPLERGEVEPMEKQDREKEVYNCDNNEDDHVLSKNRFPSSSLSSTAPDSSFQGSSGFGSSQFGDKLLDEEDDNYRYDDPEDYDEDLGGGNLVIDTSPDLGYTDMEAVD</sequence>
<keyword evidence="9" id="KW-0788">Thiol protease</keyword>
<feature type="domain" description="USP" evidence="13">
    <location>
        <begin position="469"/>
        <end position="1241"/>
    </location>
</feature>
<dbReference type="InterPro" id="IPR028889">
    <property type="entry name" value="USP"/>
</dbReference>
<evidence type="ECO:0000313" key="16">
    <source>
        <dbReference type="Proteomes" id="UP000694888"/>
    </source>
</evidence>
<evidence type="ECO:0000256" key="4">
    <source>
        <dbReference type="ARBA" id="ARBA00022670"/>
    </source>
</evidence>
<dbReference type="InterPro" id="IPR029346">
    <property type="entry name" value="USP_C"/>
</dbReference>
<protein>
    <recommendedName>
        <fullName evidence="3">ubiquitinyl hydrolase 1</fullName>
        <ecNumber evidence="3">3.4.19.12</ecNumber>
    </recommendedName>
</protein>
<dbReference type="Gene3D" id="6.10.140.2220">
    <property type="match status" value="1"/>
</dbReference>
<dbReference type="Pfam" id="PF14533">
    <property type="entry name" value="USP7_C2"/>
    <property type="match status" value="1"/>
</dbReference>
<feature type="domain" description="CS" evidence="15">
    <location>
        <begin position="228"/>
        <end position="329"/>
    </location>
</feature>
<keyword evidence="10" id="KW-0862">Zinc</keyword>
<evidence type="ECO:0000259" key="15">
    <source>
        <dbReference type="PROSITE" id="PS51203"/>
    </source>
</evidence>
<feature type="region of interest" description="Disordered" evidence="12">
    <location>
        <begin position="330"/>
        <end position="422"/>
    </location>
</feature>
<dbReference type="InterPro" id="IPR018200">
    <property type="entry name" value="USP_CS"/>
</dbReference>
<organism evidence="16 17">
    <name type="scientific">Aplysia californica</name>
    <name type="common">California sea hare</name>
    <dbReference type="NCBI Taxonomy" id="6500"/>
    <lineage>
        <taxon>Eukaryota</taxon>
        <taxon>Metazoa</taxon>
        <taxon>Spiralia</taxon>
        <taxon>Lophotrochozoa</taxon>
        <taxon>Mollusca</taxon>
        <taxon>Gastropoda</taxon>
        <taxon>Heterobranchia</taxon>
        <taxon>Euthyneura</taxon>
        <taxon>Tectipleura</taxon>
        <taxon>Aplysiida</taxon>
        <taxon>Aplysioidea</taxon>
        <taxon>Aplysiidae</taxon>
        <taxon>Aplysia</taxon>
    </lineage>
</organism>
<dbReference type="EC" id="3.4.19.12" evidence="3"/>
<dbReference type="SUPFAM" id="SSF49764">
    <property type="entry name" value="HSP20-like chaperones"/>
    <property type="match status" value="2"/>
</dbReference>
<feature type="compositionally biased region" description="Low complexity" evidence="12">
    <location>
        <begin position="943"/>
        <end position="953"/>
    </location>
</feature>
<name>A0ABM1AAF7_APLCA</name>
<evidence type="ECO:0000313" key="17">
    <source>
        <dbReference type="RefSeq" id="XP_012943948.1"/>
    </source>
</evidence>
<dbReference type="InterPro" id="IPR038765">
    <property type="entry name" value="Papain-like_cys_pep_sf"/>
</dbReference>
<dbReference type="Gene3D" id="3.90.70.10">
    <property type="entry name" value="Cysteine proteinases"/>
    <property type="match status" value="2"/>
</dbReference>
<dbReference type="InterPro" id="IPR001394">
    <property type="entry name" value="Peptidase_C19_UCH"/>
</dbReference>
<dbReference type="Pfam" id="PF01753">
    <property type="entry name" value="zf-MYND"/>
    <property type="match status" value="1"/>
</dbReference>
<evidence type="ECO:0000256" key="11">
    <source>
        <dbReference type="PROSITE-ProRule" id="PRU00134"/>
    </source>
</evidence>
<evidence type="ECO:0000256" key="8">
    <source>
        <dbReference type="ARBA" id="ARBA00022801"/>
    </source>
</evidence>
<feature type="compositionally biased region" description="Low complexity" evidence="12">
    <location>
        <begin position="1369"/>
        <end position="1408"/>
    </location>
</feature>
<evidence type="ECO:0000256" key="5">
    <source>
        <dbReference type="ARBA" id="ARBA00022723"/>
    </source>
</evidence>
<dbReference type="InterPro" id="IPR002893">
    <property type="entry name" value="Znf_MYND"/>
</dbReference>
<evidence type="ECO:0000256" key="7">
    <source>
        <dbReference type="ARBA" id="ARBA00022786"/>
    </source>
</evidence>
<accession>A0ABM1AAF7</accession>
<feature type="compositionally biased region" description="Basic and acidic residues" evidence="12">
    <location>
        <begin position="1409"/>
        <end position="1435"/>
    </location>
</feature>
<proteinExistence type="inferred from homology"/>
<dbReference type="RefSeq" id="XP_012943948.1">
    <property type="nucleotide sequence ID" value="XM_013088494.2"/>
</dbReference>
<feature type="compositionally biased region" description="Pro residues" evidence="12">
    <location>
        <begin position="355"/>
        <end position="364"/>
    </location>
</feature>
<dbReference type="GeneID" id="101845724"/>
<dbReference type="InterPro" id="IPR007052">
    <property type="entry name" value="CS_dom"/>
</dbReference>
<feature type="domain" description="MYND-type" evidence="14">
    <location>
        <begin position="762"/>
        <end position="803"/>
    </location>
</feature>
<dbReference type="PROSITE" id="PS01360">
    <property type="entry name" value="ZF_MYND_1"/>
    <property type="match status" value="1"/>
</dbReference>
<feature type="region of interest" description="Disordered" evidence="12">
    <location>
        <begin position="853"/>
        <end position="872"/>
    </location>
</feature>
<dbReference type="PROSITE" id="PS50865">
    <property type="entry name" value="ZF_MYND_2"/>
    <property type="match status" value="1"/>
</dbReference>
<feature type="compositionally biased region" description="Low complexity" evidence="12">
    <location>
        <begin position="1453"/>
        <end position="1477"/>
    </location>
</feature>
<dbReference type="PANTHER" id="PTHR21646">
    <property type="entry name" value="UBIQUITIN CARBOXYL-TERMINAL HYDROLASE"/>
    <property type="match status" value="1"/>
</dbReference>
<dbReference type="SUPFAM" id="SSF144232">
    <property type="entry name" value="HIT/MYND zinc finger-like"/>
    <property type="match status" value="1"/>
</dbReference>
<evidence type="ECO:0000256" key="1">
    <source>
        <dbReference type="ARBA" id="ARBA00000707"/>
    </source>
</evidence>
<evidence type="ECO:0000259" key="14">
    <source>
        <dbReference type="PROSITE" id="PS50865"/>
    </source>
</evidence>
<evidence type="ECO:0000256" key="10">
    <source>
        <dbReference type="ARBA" id="ARBA00022833"/>
    </source>
</evidence>
<evidence type="ECO:0000256" key="6">
    <source>
        <dbReference type="ARBA" id="ARBA00022771"/>
    </source>
</evidence>
<dbReference type="SUPFAM" id="SSF54001">
    <property type="entry name" value="Cysteine proteinases"/>
    <property type="match status" value="1"/>
</dbReference>
<evidence type="ECO:0000259" key="13">
    <source>
        <dbReference type="PROSITE" id="PS50235"/>
    </source>
</evidence>
<dbReference type="InterPro" id="IPR008978">
    <property type="entry name" value="HSP20-like_chaperone"/>
</dbReference>
<feature type="domain" description="CS" evidence="15">
    <location>
        <begin position="69"/>
        <end position="157"/>
    </location>
</feature>
<feature type="compositionally biased region" description="Low complexity" evidence="12">
    <location>
        <begin position="1"/>
        <end position="19"/>
    </location>
</feature>
<feature type="compositionally biased region" description="Acidic residues" evidence="12">
    <location>
        <begin position="1481"/>
        <end position="1500"/>
    </location>
</feature>
<dbReference type="PROSITE" id="PS50235">
    <property type="entry name" value="USP_3"/>
    <property type="match status" value="1"/>
</dbReference>
<dbReference type="PANTHER" id="PTHR21646:SF74">
    <property type="entry name" value="UBIQUITIN CARBOXYL-TERMINAL HYDROLASE 19"/>
    <property type="match status" value="1"/>
</dbReference>
<feature type="compositionally biased region" description="Polar residues" evidence="12">
    <location>
        <begin position="407"/>
        <end position="416"/>
    </location>
</feature>
<dbReference type="Pfam" id="PF04969">
    <property type="entry name" value="CS"/>
    <property type="match status" value="2"/>
</dbReference>
<evidence type="ECO:0000256" key="12">
    <source>
        <dbReference type="SAM" id="MobiDB-lite"/>
    </source>
</evidence>
<keyword evidence="6 11" id="KW-0863">Zinc-finger</keyword>
<keyword evidence="16" id="KW-1185">Reference proteome</keyword>
<dbReference type="Proteomes" id="UP000694888">
    <property type="component" value="Unplaced"/>
</dbReference>
<feature type="region of interest" description="Disordered" evidence="12">
    <location>
        <begin position="1295"/>
        <end position="1522"/>
    </location>
</feature>
<dbReference type="GO" id="GO:0016787">
    <property type="term" value="F:hydrolase activity"/>
    <property type="evidence" value="ECO:0007669"/>
    <property type="project" value="UniProtKB-KW"/>
</dbReference>
<dbReference type="InterPro" id="IPR050185">
    <property type="entry name" value="Ub_carboxyl-term_hydrolase"/>
</dbReference>
<gene>
    <name evidence="17" type="primary">LOC101845724</name>
</gene>
<dbReference type="PROSITE" id="PS51203">
    <property type="entry name" value="CS"/>
    <property type="match status" value="2"/>
</dbReference>
<evidence type="ECO:0000256" key="9">
    <source>
        <dbReference type="ARBA" id="ARBA00022807"/>
    </source>
</evidence>
<evidence type="ECO:0000256" key="2">
    <source>
        <dbReference type="ARBA" id="ARBA00009085"/>
    </source>
</evidence>
<evidence type="ECO:0000256" key="3">
    <source>
        <dbReference type="ARBA" id="ARBA00012759"/>
    </source>
</evidence>
<dbReference type="PROSITE" id="PS00972">
    <property type="entry name" value="USP_1"/>
    <property type="match status" value="1"/>
</dbReference>
<dbReference type="Gene3D" id="2.60.40.790">
    <property type="match status" value="2"/>
</dbReference>
<comment type="catalytic activity">
    <reaction evidence="1">
        <text>Thiol-dependent hydrolysis of ester, thioester, amide, peptide and isopeptide bonds formed by the C-terminal Gly of ubiquitin (a 76-residue protein attached to proteins as an intracellular targeting signal).</text>
        <dbReference type="EC" id="3.4.19.12"/>
    </reaction>
</comment>